<evidence type="ECO:0000313" key="2">
    <source>
        <dbReference type="Proteomes" id="UP001139263"/>
    </source>
</evidence>
<keyword evidence="2" id="KW-1185">Reference proteome</keyword>
<organism evidence="1 2">
    <name type="scientific">Sulfoacidibacillus ferrooxidans</name>
    <dbReference type="NCBI Taxonomy" id="2005001"/>
    <lineage>
        <taxon>Bacteria</taxon>
        <taxon>Bacillati</taxon>
        <taxon>Bacillota</taxon>
        <taxon>Bacilli</taxon>
        <taxon>Bacillales</taxon>
        <taxon>Alicyclobacillaceae</taxon>
        <taxon>Sulfoacidibacillus</taxon>
    </lineage>
</organism>
<dbReference type="EMBL" id="JALBUF010000017">
    <property type="protein sequence ID" value="MCI0184564.1"/>
    <property type="molecule type" value="Genomic_DNA"/>
</dbReference>
<dbReference type="RefSeq" id="WP_241716357.1">
    <property type="nucleotide sequence ID" value="NZ_JALBUF010000017.1"/>
</dbReference>
<protein>
    <submittedName>
        <fullName evidence="1">Uncharacterized protein</fullName>
    </submittedName>
</protein>
<dbReference type="AlphaFoldDB" id="A0A9X1VBR6"/>
<gene>
    <name evidence="1" type="ORF">MM817_02861</name>
</gene>
<sequence length="89" mass="10403">MEEKEWDIIIRRVARLYEKTVVDMVVFLSKRESLAIVLQLMGYNDSEKETHRLSSTELKALESYFRRFGCVLPQEVVLRSVCAEAVRHG</sequence>
<reference evidence="1" key="1">
    <citation type="submission" date="2022-03" db="EMBL/GenBank/DDBJ databases">
        <title>Draft Genome Sequence of Firmicute Strain S0AB, a Heterotrophic Iron/Sulfur-Oxidizing Extreme Acidophile.</title>
        <authorList>
            <person name="Vergara E."/>
            <person name="Pakostova E."/>
            <person name="Johnson D.B."/>
            <person name="Holmes D.S."/>
        </authorList>
    </citation>
    <scope>NUCLEOTIDE SEQUENCE</scope>
    <source>
        <strain evidence="1">S0AB</strain>
    </source>
</reference>
<comment type="caution">
    <text evidence="1">The sequence shown here is derived from an EMBL/GenBank/DDBJ whole genome shotgun (WGS) entry which is preliminary data.</text>
</comment>
<evidence type="ECO:0000313" key="1">
    <source>
        <dbReference type="EMBL" id="MCI0184564.1"/>
    </source>
</evidence>
<name>A0A9X1VBR6_9BACL</name>
<proteinExistence type="predicted"/>
<dbReference type="Proteomes" id="UP001139263">
    <property type="component" value="Unassembled WGS sequence"/>
</dbReference>
<accession>A0A9X1VBR6</accession>